<evidence type="ECO:0000313" key="1">
    <source>
        <dbReference type="EnsemblMetazoa" id="XP_029347964.1"/>
    </source>
</evidence>
<dbReference type="AlphaFoldDB" id="A0A8R2NWP1"/>
<accession>A0A8R2NWP1</accession>
<sequence>MKTIPLLTETMMMELIPSVGHRARLKSNIDQWKNIIQQIPSPSPASCSSIDTDIQITNLIQNNVWSESSSSNVDKLPADIIKNNIWSESSSSNVDKLPADIIKSNIWTEASSSGTSSAEKSPEEITQNSVSVSYYLHYI</sequence>
<dbReference type="EnsemblMetazoa" id="XM_029492104.1">
    <property type="protein sequence ID" value="XP_029347964.1"/>
    <property type="gene ID" value="LOC100575322"/>
</dbReference>
<proteinExistence type="predicted"/>
<dbReference type="KEGG" id="api:100575322"/>
<dbReference type="GeneID" id="100575322"/>
<reference evidence="1" key="2">
    <citation type="submission" date="2022-06" db="UniProtKB">
        <authorList>
            <consortium name="EnsemblMetazoa"/>
        </authorList>
    </citation>
    <scope>IDENTIFICATION</scope>
</reference>
<evidence type="ECO:0000313" key="2">
    <source>
        <dbReference type="Proteomes" id="UP000007819"/>
    </source>
</evidence>
<keyword evidence="2" id="KW-1185">Reference proteome</keyword>
<dbReference type="Proteomes" id="UP000007819">
    <property type="component" value="Unassembled WGS sequence"/>
</dbReference>
<dbReference type="RefSeq" id="XP_029347964.1">
    <property type="nucleotide sequence ID" value="XM_029492104.1"/>
</dbReference>
<organism evidence="1 2">
    <name type="scientific">Acyrthosiphon pisum</name>
    <name type="common">Pea aphid</name>
    <dbReference type="NCBI Taxonomy" id="7029"/>
    <lineage>
        <taxon>Eukaryota</taxon>
        <taxon>Metazoa</taxon>
        <taxon>Ecdysozoa</taxon>
        <taxon>Arthropoda</taxon>
        <taxon>Hexapoda</taxon>
        <taxon>Insecta</taxon>
        <taxon>Pterygota</taxon>
        <taxon>Neoptera</taxon>
        <taxon>Paraneoptera</taxon>
        <taxon>Hemiptera</taxon>
        <taxon>Sternorrhyncha</taxon>
        <taxon>Aphidomorpha</taxon>
        <taxon>Aphidoidea</taxon>
        <taxon>Aphididae</taxon>
        <taxon>Macrosiphini</taxon>
        <taxon>Acyrthosiphon</taxon>
    </lineage>
</organism>
<protein>
    <submittedName>
        <fullName evidence="1">Uncharacterized protein</fullName>
    </submittedName>
</protein>
<name>A0A8R2NWP1_ACYPI</name>
<reference evidence="2" key="1">
    <citation type="submission" date="2010-06" db="EMBL/GenBank/DDBJ databases">
        <authorList>
            <person name="Jiang H."/>
            <person name="Abraham K."/>
            <person name="Ali S."/>
            <person name="Alsbrooks S.L."/>
            <person name="Anim B.N."/>
            <person name="Anosike U.S."/>
            <person name="Attaway T."/>
            <person name="Bandaranaike D.P."/>
            <person name="Battles P.K."/>
            <person name="Bell S.N."/>
            <person name="Bell A.V."/>
            <person name="Beltran B."/>
            <person name="Bickham C."/>
            <person name="Bustamante Y."/>
            <person name="Caleb T."/>
            <person name="Canada A."/>
            <person name="Cardenas V."/>
            <person name="Carter K."/>
            <person name="Chacko J."/>
            <person name="Chandrabose M.N."/>
            <person name="Chavez D."/>
            <person name="Chavez A."/>
            <person name="Chen L."/>
            <person name="Chu H.-S."/>
            <person name="Claassen K.J."/>
            <person name="Cockrell R."/>
            <person name="Collins M."/>
            <person name="Cooper J.A."/>
            <person name="Cree A."/>
            <person name="Curry S.M."/>
            <person name="Da Y."/>
            <person name="Dao M.D."/>
            <person name="Das B."/>
            <person name="Davila M.-L."/>
            <person name="Davy-Carroll L."/>
            <person name="Denson S."/>
            <person name="Dinh H."/>
            <person name="Ebong V.E."/>
            <person name="Edwards J.R."/>
            <person name="Egan A."/>
            <person name="El-Daye J."/>
            <person name="Escobedo L."/>
            <person name="Fernandez S."/>
            <person name="Fernando P.R."/>
            <person name="Flagg N."/>
            <person name="Forbes L.D."/>
            <person name="Fowler R.G."/>
            <person name="Fu Q."/>
            <person name="Gabisi R.A."/>
            <person name="Ganer J."/>
            <person name="Garbino Pronczuk A."/>
            <person name="Garcia R.M."/>
            <person name="Garner T."/>
            <person name="Garrett T.E."/>
            <person name="Gonzalez D.A."/>
            <person name="Hamid H."/>
            <person name="Hawkins E.S."/>
            <person name="Hirani K."/>
            <person name="Hogues M.E."/>
            <person name="Hollins B."/>
            <person name="Hsiao C.-H."/>
            <person name="Jabil R."/>
            <person name="James M.L."/>
            <person name="Jhangiani S.N."/>
            <person name="Johnson B."/>
            <person name="Johnson Q."/>
            <person name="Joshi V."/>
            <person name="Kalu J.B."/>
            <person name="Kam C."/>
            <person name="Kashfia A."/>
            <person name="Keebler J."/>
            <person name="Kisamo H."/>
            <person name="Kovar C.L."/>
            <person name="Lago L.A."/>
            <person name="Lai C.-Y."/>
            <person name="Laidlaw J."/>
            <person name="Lara F."/>
            <person name="Le T.-K."/>
            <person name="Lee S.L."/>
            <person name="Legall F.H."/>
            <person name="Lemon S.J."/>
            <person name="Lewis L.R."/>
            <person name="Li B."/>
            <person name="Liu Y."/>
            <person name="Liu Y.-S."/>
            <person name="Lopez J."/>
            <person name="Lozado R.J."/>
            <person name="Lu J."/>
            <person name="Madu R.C."/>
            <person name="Maheshwari M."/>
            <person name="Maheshwari R."/>
            <person name="Malloy K."/>
            <person name="Martinez E."/>
            <person name="Mathew T."/>
            <person name="Mercado I.C."/>
            <person name="Mercado C."/>
            <person name="Meyer B."/>
            <person name="Montgomery K."/>
            <person name="Morgan M.B."/>
            <person name="Munidasa M."/>
            <person name="Nazareth L.V."/>
            <person name="Nelson J."/>
            <person name="Ng B.M."/>
            <person name="Nguyen N.B."/>
            <person name="Nguyen P.Q."/>
            <person name="Nguyen T."/>
            <person name="Obregon M."/>
            <person name="Okwuonu G.O."/>
            <person name="Onwere C.G."/>
            <person name="Orozco G."/>
            <person name="Parra A."/>
            <person name="Patel S."/>
            <person name="Patil S."/>
            <person name="Perez A."/>
            <person name="Perez Y."/>
            <person name="Pham C."/>
            <person name="Primus E.L."/>
            <person name="Pu L.-L."/>
            <person name="Puazo M."/>
            <person name="Qin X."/>
            <person name="Quiroz J.B."/>
            <person name="Reese J."/>
            <person name="Richards S."/>
            <person name="Rives C.M."/>
            <person name="Robberts R."/>
            <person name="Ruiz S.J."/>
            <person name="Ruiz M.J."/>
            <person name="Santibanez J."/>
            <person name="Schneider B.W."/>
            <person name="Sisson I."/>
            <person name="Smith M."/>
            <person name="Sodergren E."/>
            <person name="Song X.-Z."/>
            <person name="Song B.B."/>
            <person name="Summersgill H."/>
            <person name="Thelus R."/>
            <person name="Thornton R.D."/>
            <person name="Trejos Z.Y."/>
            <person name="Usmani K."/>
            <person name="Vattathil S."/>
            <person name="Villasana D."/>
            <person name="Walker D.L."/>
            <person name="Wang S."/>
            <person name="Wang K."/>
            <person name="White C.S."/>
            <person name="Williams A.C."/>
            <person name="Williamson J."/>
            <person name="Wilson K."/>
            <person name="Woghiren I.O."/>
            <person name="Woodworth J.R."/>
            <person name="Worley K.C."/>
            <person name="Wright R.A."/>
            <person name="Wu W."/>
            <person name="Young L."/>
            <person name="Zhang L."/>
            <person name="Zhang J."/>
            <person name="Zhu Y."/>
            <person name="Muzny D.M."/>
            <person name="Weinstock G."/>
            <person name="Gibbs R.A."/>
        </authorList>
    </citation>
    <scope>NUCLEOTIDE SEQUENCE [LARGE SCALE GENOMIC DNA]</scope>
    <source>
        <strain evidence="2">LSR1</strain>
    </source>
</reference>